<reference evidence="3 4" key="1">
    <citation type="submission" date="2019-03" db="EMBL/GenBank/DDBJ databases">
        <title>Genomic Encyclopedia of Archaeal and Bacterial Type Strains, Phase II (KMG-II): from individual species to whole genera.</title>
        <authorList>
            <person name="Goeker M."/>
        </authorList>
    </citation>
    <scope>NUCLEOTIDE SEQUENCE [LARGE SCALE GENOMIC DNA]</scope>
    <source>
        <strain evidence="3 4">DSM 24323</strain>
    </source>
</reference>
<name>A0A4V3EMM6_9ACTN</name>
<dbReference type="Pfam" id="PF01619">
    <property type="entry name" value="Pro_dh"/>
    <property type="match status" value="1"/>
</dbReference>
<comment type="caution">
    <text evidence="3">The sequence shown here is derived from an EMBL/GenBank/DDBJ whole genome shotgun (WGS) entry which is preliminary data.</text>
</comment>
<dbReference type="RefSeq" id="WP_133755892.1">
    <property type="nucleotide sequence ID" value="NZ_CP171129.1"/>
</dbReference>
<organism evidence="3 4">
    <name type="scientific">Naumannella halotolerans</name>
    <dbReference type="NCBI Taxonomy" id="993414"/>
    <lineage>
        <taxon>Bacteria</taxon>
        <taxon>Bacillati</taxon>
        <taxon>Actinomycetota</taxon>
        <taxon>Actinomycetes</taxon>
        <taxon>Propionibacteriales</taxon>
        <taxon>Propionibacteriaceae</taxon>
        <taxon>Naumannella</taxon>
    </lineage>
</organism>
<dbReference type="Gene3D" id="3.20.20.220">
    <property type="match status" value="1"/>
</dbReference>
<accession>A0A4V3EMM6</accession>
<evidence type="ECO:0000313" key="4">
    <source>
        <dbReference type="Proteomes" id="UP000295371"/>
    </source>
</evidence>
<keyword evidence="4" id="KW-1185">Reference proteome</keyword>
<feature type="domain" description="Proline dehydrogenase" evidence="2">
    <location>
        <begin position="46"/>
        <end position="279"/>
    </location>
</feature>
<gene>
    <name evidence="3" type="ORF">CLV29_3001</name>
</gene>
<evidence type="ECO:0000256" key="1">
    <source>
        <dbReference type="ARBA" id="ARBA00023002"/>
    </source>
</evidence>
<evidence type="ECO:0000259" key="2">
    <source>
        <dbReference type="Pfam" id="PF01619"/>
    </source>
</evidence>
<dbReference type="GO" id="GO:0004657">
    <property type="term" value="F:proline dehydrogenase activity"/>
    <property type="evidence" value="ECO:0007669"/>
    <property type="project" value="UniProtKB-ARBA"/>
</dbReference>
<dbReference type="GO" id="GO:0006562">
    <property type="term" value="P:L-proline catabolic process"/>
    <property type="evidence" value="ECO:0007669"/>
    <property type="project" value="UniProtKB-ARBA"/>
</dbReference>
<dbReference type="InterPro" id="IPR002872">
    <property type="entry name" value="Proline_DH_dom"/>
</dbReference>
<protein>
    <submittedName>
        <fullName evidence="3">Proline dehydrogenase</fullName>
    </submittedName>
</protein>
<dbReference type="AlphaFoldDB" id="A0A4V3EMM6"/>
<dbReference type="Proteomes" id="UP000295371">
    <property type="component" value="Unassembled WGS sequence"/>
</dbReference>
<sequence>MAAAMLKLSNGDTVRGLASRLPLTRSLMQRLIAGDGIDEMIGAVAELAATRRLATIHHLGPRAANPRAADHTTEHHLQVLDQLRLNELTSVTELSIDIAGIGFDLPDGATEAAERLRRIARRATRLGVPVTLSGGDRRMDDVTALLGELRTDFPTIGVTVQTSLRRSEDDCAAVATPGTRVRLYAGGHREVEDLAFLNNADAELSFVRCLKAVMYSEAYPVVATHSSRLIAVAQDVAQRAGRGIDDYELSMLRGVRPAMQAKLAGLGQRVRVFVPYGPLGYEYTMRLLAQPQNRQELLRGLLERP</sequence>
<keyword evidence="1" id="KW-0560">Oxidoreductase</keyword>
<dbReference type="SUPFAM" id="SSF51730">
    <property type="entry name" value="FAD-linked oxidoreductase"/>
    <property type="match status" value="1"/>
</dbReference>
<dbReference type="InterPro" id="IPR029041">
    <property type="entry name" value="FAD-linked_oxidoreductase-like"/>
</dbReference>
<dbReference type="EMBL" id="SOAW01000003">
    <property type="protein sequence ID" value="TDT29978.1"/>
    <property type="molecule type" value="Genomic_DNA"/>
</dbReference>
<proteinExistence type="predicted"/>
<evidence type="ECO:0000313" key="3">
    <source>
        <dbReference type="EMBL" id="TDT29978.1"/>
    </source>
</evidence>
<dbReference type="OrthoDB" id="9773461at2"/>